<dbReference type="AlphaFoldDB" id="A0A2W1MZN5"/>
<dbReference type="NCBIfam" id="NF004064">
    <property type="entry name" value="PRK05578.1"/>
    <property type="match status" value="1"/>
</dbReference>
<dbReference type="GO" id="GO:0042802">
    <property type="term" value="F:identical protein binding"/>
    <property type="evidence" value="ECO:0007669"/>
    <property type="project" value="UniProtKB-ARBA"/>
</dbReference>
<dbReference type="InterPro" id="IPR050202">
    <property type="entry name" value="Cyt/Deoxycyt_deaminase"/>
</dbReference>
<dbReference type="SUPFAM" id="SSF53927">
    <property type="entry name" value="Cytidine deaminase-like"/>
    <property type="match status" value="1"/>
</dbReference>
<proteinExistence type="inferred from homology"/>
<dbReference type="EMBL" id="QKSB01000006">
    <property type="protein sequence ID" value="PZE16730.1"/>
    <property type="molecule type" value="Genomic_DNA"/>
</dbReference>
<dbReference type="GO" id="GO:0004126">
    <property type="term" value="F:cytidine deaminase activity"/>
    <property type="evidence" value="ECO:0007669"/>
    <property type="project" value="TreeGrafter"/>
</dbReference>
<protein>
    <submittedName>
        <fullName evidence="6">Cytidine deaminase</fullName>
    </submittedName>
</protein>
<dbReference type="GO" id="GO:0005829">
    <property type="term" value="C:cytosol"/>
    <property type="evidence" value="ECO:0007669"/>
    <property type="project" value="TreeGrafter"/>
</dbReference>
<dbReference type="CDD" id="cd01283">
    <property type="entry name" value="cytidine_deaminase"/>
    <property type="match status" value="1"/>
</dbReference>
<name>A0A2W1MZN5_9FLAO</name>
<evidence type="ECO:0000313" key="7">
    <source>
        <dbReference type="Proteomes" id="UP000249248"/>
    </source>
</evidence>
<gene>
    <name evidence="6" type="ORF">DNU06_10745</name>
</gene>
<evidence type="ECO:0000256" key="3">
    <source>
        <dbReference type="ARBA" id="ARBA00022801"/>
    </source>
</evidence>
<reference evidence="6 7" key="1">
    <citation type="submission" date="2018-06" db="EMBL/GenBank/DDBJ databases">
        <title>The draft genome sequence of Crocinitomix sp. SM1701.</title>
        <authorList>
            <person name="Zhang X."/>
        </authorList>
    </citation>
    <scope>NUCLEOTIDE SEQUENCE [LARGE SCALE GENOMIC DNA]</scope>
    <source>
        <strain evidence="6 7">SM1701</strain>
    </source>
</reference>
<keyword evidence="3" id="KW-0378">Hydrolase</keyword>
<evidence type="ECO:0000256" key="2">
    <source>
        <dbReference type="ARBA" id="ARBA00022723"/>
    </source>
</evidence>
<dbReference type="InterPro" id="IPR002125">
    <property type="entry name" value="CMP_dCMP_dom"/>
</dbReference>
<dbReference type="RefSeq" id="WP_111063339.1">
    <property type="nucleotide sequence ID" value="NZ_JBHUCU010000007.1"/>
</dbReference>
<evidence type="ECO:0000256" key="1">
    <source>
        <dbReference type="ARBA" id="ARBA00006576"/>
    </source>
</evidence>
<dbReference type="PROSITE" id="PS51747">
    <property type="entry name" value="CYT_DCMP_DEAMINASES_2"/>
    <property type="match status" value="1"/>
</dbReference>
<dbReference type="PANTHER" id="PTHR11644">
    <property type="entry name" value="CYTIDINE DEAMINASE"/>
    <property type="match status" value="1"/>
</dbReference>
<dbReference type="GO" id="GO:0008270">
    <property type="term" value="F:zinc ion binding"/>
    <property type="evidence" value="ECO:0007669"/>
    <property type="project" value="InterPro"/>
</dbReference>
<dbReference type="PANTHER" id="PTHR11644:SF2">
    <property type="entry name" value="CYTIDINE DEAMINASE"/>
    <property type="match status" value="1"/>
</dbReference>
<keyword evidence="4" id="KW-0862">Zinc</keyword>
<dbReference type="PROSITE" id="PS00903">
    <property type="entry name" value="CYT_DCMP_DEAMINASES_1"/>
    <property type="match status" value="1"/>
</dbReference>
<dbReference type="Gene3D" id="3.40.140.10">
    <property type="entry name" value="Cytidine Deaminase, domain 2"/>
    <property type="match status" value="1"/>
</dbReference>
<evidence type="ECO:0000259" key="5">
    <source>
        <dbReference type="PROSITE" id="PS51747"/>
    </source>
</evidence>
<feature type="domain" description="CMP/dCMP-type deaminase" evidence="5">
    <location>
        <begin position="23"/>
        <end position="160"/>
    </location>
</feature>
<comment type="similarity">
    <text evidence="1">Belongs to the cytidine and deoxycytidylate deaminase family.</text>
</comment>
<organism evidence="6 7">
    <name type="scientific">Putridiphycobacter roseus</name>
    <dbReference type="NCBI Taxonomy" id="2219161"/>
    <lineage>
        <taxon>Bacteria</taxon>
        <taxon>Pseudomonadati</taxon>
        <taxon>Bacteroidota</taxon>
        <taxon>Flavobacteriia</taxon>
        <taxon>Flavobacteriales</taxon>
        <taxon>Crocinitomicaceae</taxon>
        <taxon>Putridiphycobacter</taxon>
    </lineage>
</organism>
<dbReference type="GO" id="GO:0055086">
    <property type="term" value="P:nucleobase-containing small molecule metabolic process"/>
    <property type="evidence" value="ECO:0007669"/>
    <property type="project" value="UniProtKB-ARBA"/>
</dbReference>
<dbReference type="Pfam" id="PF00383">
    <property type="entry name" value="dCMP_cyt_deam_1"/>
    <property type="match status" value="1"/>
</dbReference>
<dbReference type="OrthoDB" id="9795347at2"/>
<keyword evidence="2" id="KW-0479">Metal-binding</keyword>
<comment type="caution">
    <text evidence="6">The sequence shown here is derived from an EMBL/GenBank/DDBJ whole genome shotgun (WGS) entry which is preliminary data.</text>
</comment>
<dbReference type="InterPro" id="IPR016192">
    <property type="entry name" value="APOBEC/CMP_deaminase_Zn-bd"/>
</dbReference>
<evidence type="ECO:0000256" key="4">
    <source>
        <dbReference type="ARBA" id="ARBA00022833"/>
    </source>
</evidence>
<dbReference type="GO" id="GO:0072527">
    <property type="term" value="P:pyrimidine-containing compound metabolic process"/>
    <property type="evidence" value="ECO:0007669"/>
    <property type="project" value="UniProtKB-ARBA"/>
</dbReference>
<keyword evidence="7" id="KW-1185">Reference proteome</keyword>
<dbReference type="Proteomes" id="UP000249248">
    <property type="component" value="Unassembled WGS sequence"/>
</dbReference>
<dbReference type="InterPro" id="IPR016193">
    <property type="entry name" value="Cytidine_deaminase-like"/>
</dbReference>
<evidence type="ECO:0000313" key="6">
    <source>
        <dbReference type="EMBL" id="PZE16730.1"/>
    </source>
</evidence>
<accession>A0A2W1MZN5</accession>
<sequence length="162" mass="18220">MAIINHALTVLYKKSDSIRDFNKYEQILVSKTILKVVDAYAPYSQFKVAAGVLTNKHQISFGTNIENAVFPIGSCAERNVLAHCISNFPNEIITTLTIYGNSEKRPKNQFTSPCGMCRQAILEAEMRQNYPIKIILIKAENDLMIFESANAILPFAFTQKDL</sequence>